<dbReference type="AlphaFoldDB" id="A0A068TY85"/>
<accession>A0A068TY85</accession>
<evidence type="ECO:0000256" key="1">
    <source>
        <dbReference type="SAM" id="MobiDB-lite"/>
    </source>
</evidence>
<proteinExistence type="predicted"/>
<organism evidence="2 3">
    <name type="scientific">Coffea canephora</name>
    <name type="common">Robusta coffee</name>
    <dbReference type="NCBI Taxonomy" id="49390"/>
    <lineage>
        <taxon>Eukaryota</taxon>
        <taxon>Viridiplantae</taxon>
        <taxon>Streptophyta</taxon>
        <taxon>Embryophyta</taxon>
        <taxon>Tracheophyta</taxon>
        <taxon>Spermatophyta</taxon>
        <taxon>Magnoliopsida</taxon>
        <taxon>eudicotyledons</taxon>
        <taxon>Gunneridae</taxon>
        <taxon>Pentapetalae</taxon>
        <taxon>asterids</taxon>
        <taxon>lamiids</taxon>
        <taxon>Gentianales</taxon>
        <taxon>Rubiaceae</taxon>
        <taxon>Ixoroideae</taxon>
        <taxon>Gardenieae complex</taxon>
        <taxon>Bertiereae - Coffeeae clade</taxon>
        <taxon>Coffeeae</taxon>
        <taxon>Coffea</taxon>
    </lineage>
</organism>
<feature type="region of interest" description="Disordered" evidence="1">
    <location>
        <begin position="27"/>
        <end position="58"/>
    </location>
</feature>
<dbReference type="OMA" id="EFKRPET"/>
<gene>
    <name evidence="2" type="ORF">GSCOC_T00034733001</name>
</gene>
<sequence>MSSFSAPLAEAYVMKKKYEEKLKRMEKVEAGREDQKGHEKSSCAAQKTKNSSRGFVSRMFKKVHPSSAVLPSSESAVQS</sequence>
<dbReference type="PANTHER" id="PTHR34950">
    <property type="entry name" value="OS04G0457400 PROTEIN"/>
    <property type="match status" value="1"/>
</dbReference>
<dbReference type="EMBL" id="HG739090">
    <property type="protein sequence ID" value="CDP01181.1"/>
    <property type="molecule type" value="Genomic_DNA"/>
</dbReference>
<feature type="compositionally biased region" description="Polar residues" evidence="1">
    <location>
        <begin position="43"/>
        <end position="54"/>
    </location>
</feature>
<reference evidence="3" key="1">
    <citation type="journal article" date="2014" name="Science">
        <title>The coffee genome provides insight into the convergent evolution of caffeine biosynthesis.</title>
        <authorList>
            <person name="Denoeud F."/>
            <person name="Carretero-Paulet L."/>
            <person name="Dereeper A."/>
            <person name="Droc G."/>
            <person name="Guyot R."/>
            <person name="Pietrella M."/>
            <person name="Zheng C."/>
            <person name="Alberti A."/>
            <person name="Anthony F."/>
            <person name="Aprea G."/>
            <person name="Aury J.M."/>
            <person name="Bento P."/>
            <person name="Bernard M."/>
            <person name="Bocs S."/>
            <person name="Campa C."/>
            <person name="Cenci A."/>
            <person name="Combes M.C."/>
            <person name="Crouzillat D."/>
            <person name="Da Silva C."/>
            <person name="Daddiego L."/>
            <person name="De Bellis F."/>
            <person name="Dussert S."/>
            <person name="Garsmeur O."/>
            <person name="Gayraud T."/>
            <person name="Guignon V."/>
            <person name="Jahn K."/>
            <person name="Jamilloux V."/>
            <person name="Joet T."/>
            <person name="Labadie K."/>
            <person name="Lan T."/>
            <person name="Leclercq J."/>
            <person name="Lepelley M."/>
            <person name="Leroy T."/>
            <person name="Li L.T."/>
            <person name="Librado P."/>
            <person name="Lopez L."/>
            <person name="Munoz A."/>
            <person name="Noel B."/>
            <person name="Pallavicini A."/>
            <person name="Perrotta G."/>
            <person name="Poncet V."/>
            <person name="Pot D."/>
            <person name="Priyono X."/>
            <person name="Rigoreau M."/>
            <person name="Rouard M."/>
            <person name="Rozas J."/>
            <person name="Tranchant-Dubreuil C."/>
            <person name="VanBuren R."/>
            <person name="Zhang Q."/>
            <person name="Andrade A.C."/>
            <person name="Argout X."/>
            <person name="Bertrand B."/>
            <person name="de Kochko A."/>
            <person name="Graziosi G."/>
            <person name="Henry R.J."/>
            <person name="Jayarama X."/>
            <person name="Ming R."/>
            <person name="Nagai C."/>
            <person name="Rounsley S."/>
            <person name="Sankoff D."/>
            <person name="Giuliano G."/>
            <person name="Albert V.A."/>
            <person name="Wincker P."/>
            <person name="Lashermes P."/>
        </authorList>
    </citation>
    <scope>NUCLEOTIDE SEQUENCE [LARGE SCALE GENOMIC DNA]</scope>
    <source>
        <strain evidence="3">cv. DH200-94</strain>
    </source>
</reference>
<feature type="compositionally biased region" description="Basic and acidic residues" evidence="1">
    <location>
        <begin position="27"/>
        <end position="41"/>
    </location>
</feature>
<dbReference type="Gramene" id="CDP01181">
    <property type="protein sequence ID" value="CDP01181"/>
    <property type="gene ID" value="GSCOC_T00034733001"/>
</dbReference>
<dbReference type="Proteomes" id="UP000295252">
    <property type="component" value="Chromosome II"/>
</dbReference>
<evidence type="ECO:0000313" key="3">
    <source>
        <dbReference type="Proteomes" id="UP000295252"/>
    </source>
</evidence>
<dbReference type="InParanoid" id="A0A068TY85"/>
<name>A0A068TY85_COFCA</name>
<protein>
    <submittedName>
        <fullName evidence="2">Uncharacterized protein</fullName>
    </submittedName>
</protein>
<evidence type="ECO:0000313" key="2">
    <source>
        <dbReference type="EMBL" id="CDP01181.1"/>
    </source>
</evidence>
<keyword evidence="3" id="KW-1185">Reference proteome</keyword>
<dbReference type="PANTHER" id="PTHR34950:SF2">
    <property type="entry name" value="OS10G0364900 PROTEIN"/>
    <property type="match status" value="1"/>
</dbReference>